<evidence type="ECO:0000313" key="1">
    <source>
        <dbReference type="EMBL" id="MPN43966.1"/>
    </source>
</evidence>
<protein>
    <submittedName>
        <fullName evidence="1">Uncharacterized protein</fullName>
    </submittedName>
</protein>
<dbReference type="EMBL" id="VSSQ01102728">
    <property type="protein sequence ID" value="MPN43966.1"/>
    <property type="molecule type" value="Genomic_DNA"/>
</dbReference>
<sequence>MTTGTRQRTGGYRIITRRAQQIQTVGFQTLAVAQHVNHLTGTRFLRATQRLVFQRGDPTGFVTRRRVFVNRLIVGDKILLEVIDHGDQFAERFFVATVTHQQLLRPEHLRHFGQHGGAAVGNHVVREATKHRVRGDPGKPV</sequence>
<dbReference type="AlphaFoldDB" id="A0A645HZE5"/>
<name>A0A645HZE5_9ZZZZ</name>
<comment type="caution">
    <text evidence="1">The sequence shown here is derived from an EMBL/GenBank/DDBJ whole genome shotgun (WGS) entry which is preliminary data.</text>
</comment>
<organism evidence="1">
    <name type="scientific">bioreactor metagenome</name>
    <dbReference type="NCBI Taxonomy" id="1076179"/>
    <lineage>
        <taxon>unclassified sequences</taxon>
        <taxon>metagenomes</taxon>
        <taxon>ecological metagenomes</taxon>
    </lineage>
</organism>
<dbReference type="AntiFam" id="ANF00167">
    <property type="entry name" value="Shadow ORF (opposite uxaA)"/>
</dbReference>
<reference evidence="1" key="1">
    <citation type="submission" date="2019-08" db="EMBL/GenBank/DDBJ databases">
        <authorList>
            <person name="Kucharzyk K."/>
            <person name="Murdoch R.W."/>
            <person name="Higgins S."/>
            <person name="Loffler F."/>
        </authorList>
    </citation>
    <scope>NUCLEOTIDE SEQUENCE</scope>
</reference>
<gene>
    <name evidence="1" type="ORF">SDC9_191527</name>
</gene>
<accession>A0A645HZE5</accession>
<proteinExistence type="predicted"/>